<evidence type="ECO:0000256" key="4">
    <source>
        <dbReference type="ARBA" id="ARBA00023172"/>
    </source>
</evidence>
<evidence type="ECO:0000256" key="1">
    <source>
        <dbReference type="ARBA" id="ARBA00008857"/>
    </source>
</evidence>
<dbReference type="GO" id="GO:0003677">
    <property type="term" value="F:DNA binding"/>
    <property type="evidence" value="ECO:0007669"/>
    <property type="project" value="UniProtKB-KW"/>
</dbReference>
<evidence type="ECO:0000313" key="7">
    <source>
        <dbReference type="Proteomes" id="UP000190162"/>
    </source>
</evidence>
<dbReference type="InterPro" id="IPR013762">
    <property type="entry name" value="Integrase-like_cat_sf"/>
</dbReference>
<dbReference type="AlphaFoldDB" id="A0A1T4V6Y2"/>
<keyword evidence="2" id="KW-0229">DNA integration</keyword>
<evidence type="ECO:0000259" key="5">
    <source>
        <dbReference type="PROSITE" id="PS51898"/>
    </source>
</evidence>
<keyword evidence="4" id="KW-0233">DNA recombination</keyword>
<protein>
    <submittedName>
        <fullName evidence="6">Phage integrase family protein</fullName>
    </submittedName>
</protein>
<dbReference type="EMBL" id="FUXU01000049">
    <property type="protein sequence ID" value="SKA60301.1"/>
    <property type="molecule type" value="Genomic_DNA"/>
</dbReference>
<dbReference type="Proteomes" id="UP000190162">
    <property type="component" value="Unassembled WGS sequence"/>
</dbReference>
<dbReference type="InterPro" id="IPR002104">
    <property type="entry name" value="Integrase_catalytic"/>
</dbReference>
<evidence type="ECO:0000256" key="3">
    <source>
        <dbReference type="ARBA" id="ARBA00023125"/>
    </source>
</evidence>
<dbReference type="PANTHER" id="PTHR30349">
    <property type="entry name" value="PHAGE INTEGRASE-RELATED"/>
    <property type="match status" value="1"/>
</dbReference>
<dbReference type="GO" id="GO:0006310">
    <property type="term" value="P:DNA recombination"/>
    <property type="evidence" value="ECO:0007669"/>
    <property type="project" value="UniProtKB-KW"/>
</dbReference>
<accession>A0A1T4V6Y2</accession>
<dbReference type="PROSITE" id="PS51898">
    <property type="entry name" value="TYR_RECOMBINASE"/>
    <property type="match status" value="1"/>
</dbReference>
<reference evidence="7" key="1">
    <citation type="submission" date="2017-02" db="EMBL/GenBank/DDBJ databases">
        <authorList>
            <person name="Varghese N."/>
            <person name="Submissions S."/>
        </authorList>
    </citation>
    <scope>NUCLEOTIDE SEQUENCE [LARGE SCALE GENOMIC DNA]</scope>
    <source>
        <strain evidence="7">DSM 22720</strain>
    </source>
</reference>
<feature type="domain" description="Tyr recombinase" evidence="5">
    <location>
        <begin position="5"/>
        <end position="194"/>
    </location>
</feature>
<dbReference type="RefSeq" id="WP_078753502.1">
    <property type="nucleotide sequence ID" value="NZ_FUXU01000049.1"/>
</dbReference>
<dbReference type="GO" id="GO:0015074">
    <property type="term" value="P:DNA integration"/>
    <property type="evidence" value="ECO:0007669"/>
    <property type="project" value="UniProtKB-KW"/>
</dbReference>
<evidence type="ECO:0000313" key="6">
    <source>
        <dbReference type="EMBL" id="SKA60301.1"/>
    </source>
</evidence>
<comment type="similarity">
    <text evidence="1">Belongs to the 'phage' integrase family.</text>
</comment>
<evidence type="ECO:0000256" key="2">
    <source>
        <dbReference type="ARBA" id="ARBA00022908"/>
    </source>
</evidence>
<keyword evidence="3" id="KW-0238">DNA-binding</keyword>
<dbReference type="Gene3D" id="1.10.443.10">
    <property type="entry name" value="Intergrase catalytic core"/>
    <property type="match status" value="1"/>
</dbReference>
<dbReference type="Pfam" id="PF00589">
    <property type="entry name" value="Phage_integrase"/>
    <property type="match status" value="1"/>
</dbReference>
<gene>
    <name evidence="6" type="ORF">SAMN02745132_03273</name>
</gene>
<dbReference type="PANTHER" id="PTHR30349:SF41">
    <property type="entry name" value="INTEGRASE_RECOMBINASE PROTEIN MJ0367-RELATED"/>
    <property type="match status" value="1"/>
</dbReference>
<organism evidence="6 7">
    <name type="scientific">Enterovibrio nigricans DSM 22720</name>
    <dbReference type="NCBI Taxonomy" id="1121868"/>
    <lineage>
        <taxon>Bacteria</taxon>
        <taxon>Pseudomonadati</taxon>
        <taxon>Pseudomonadota</taxon>
        <taxon>Gammaproteobacteria</taxon>
        <taxon>Vibrionales</taxon>
        <taxon>Vibrionaceae</taxon>
        <taxon>Enterovibrio</taxon>
    </lineage>
</organism>
<dbReference type="SUPFAM" id="SSF56349">
    <property type="entry name" value="DNA breaking-rejoining enzymes"/>
    <property type="match status" value="1"/>
</dbReference>
<keyword evidence="7" id="KW-1185">Reference proteome</keyword>
<dbReference type="InterPro" id="IPR011010">
    <property type="entry name" value="DNA_brk_join_enz"/>
</dbReference>
<proteinExistence type="inferred from homology"/>
<dbReference type="InterPro" id="IPR050090">
    <property type="entry name" value="Tyrosine_recombinase_XerCD"/>
</dbReference>
<name>A0A1T4V6Y2_9GAMM</name>
<sequence>MIVEAIPSVSLRNKLISIFDSNIHTVSNRGKTGAKSRAVYIRVANDLGLRCQDILNLKKSDINDDGETIILNDITETKTNKVQYQKVLVGDTAERLRAHIAEFPLSPFVFIGGAKAAKPLTRKSVWENMKNAADELGIEQNVGTHSLRKSAALSFWAMGASSSEIKEMLNHNSEKQTQVYTGSRKYINQAMVLDNQRMMSGELTDPSQRTDSRALARADIFA</sequence>
<dbReference type="OrthoDB" id="9788852at2"/>